<dbReference type="EMBL" id="JABSOD010000004">
    <property type="protein sequence ID" value="NRQ41888.1"/>
    <property type="molecule type" value="Genomic_DNA"/>
</dbReference>
<dbReference type="InterPro" id="IPR016633">
    <property type="entry name" value="EarP"/>
</dbReference>
<accession>A0A7Y5AP19</accession>
<comment type="catalytic activity">
    <reaction evidence="7">
        <text>dTDP-beta-L-rhamnose + L-arginyl-[protein] = N(omega)-(alpha-L-rhamnosyl)-L-arginyl-[protein] + dTDP + H(+)</text>
        <dbReference type="Rhea" id="RHEA:66692"/>
        <dbReference type="Rhea" id="RHEA-COMP:10532"/>
        <dbReference type="Rhea" id="RHEA-COMP:17096"/>
        <dbReference type="ChEBI" id="CHEBI:15378"/>
        <dbReference type="ChEBI" id="CHEBI:29965"/>
        <dbReference type="ChEBI" id="CHEBI:57510"/>
        <dbReference type="ChEBI" id="CHEBI:58369"/>
        <dbReference type="ChEBI" id="CHEBI:167445"/>
    </reaction>
    <physiologicalReaction direction="left-to-right" evidence="7">
        <dbReference type="Rhea" id="RHEA:66693"/>
    </physiologicalReaction>
</comment>
<evidence type="ECO:0000256" key="4">
    <source>
        <dbReference type="ARBA" id="ARBA00024346"/>
    </source>
</evidence>
<dbReference type="GO" id="GO:0106361">
    <property type="term" value="F:protein-arginine rhamnosyltransferase activity"/>
    <property type="evidence" value="ECO:0007669"/>
    <property type="project" value="InterPro"/>
</dbReference>
<comment type="similarity">
    <text evidence="4">Belongs to the glycosyltransferase 104 family.</text>
</comment>
<organism evidence="8 9">
    <name type="scientific">Rheinheimera lutimaris</name>
    <dbReference type="NCBI Taxonomy" id="2740584"/>
    <lineage>
        <taxon>Bacteria</taxon>
        <taxon>Pseudomonadati</taxon>
        <taxon>Pseudomonadota</taxon>
        <taxon>Gammaproteobacteria</taxon>
        <taxon>Chromatiales</taxon>
        <taxon>Chromatiaceae</taxon>
        <taxon>Rheinheimera</taxon>
    </lineage>
</organism>
<proteinExistence type="inferred from homology"/>
<evidence type="ECO:0000313" key="8">
    <source>
        <dbReference type="EMBL" id="NRQ41888.1"/>
    </source>
</evidence>
<keyword evidence="8" id="KW-0251">Elongation factor</keyword>
<evidence type="ECO:0000256" key="6">
    <source>
        <dbReference type="ARBA" id="ARBA00030025"/>
    </source>
</evidence>
<dbReference type="NCBIfam" id="TIGR03837">
    <property type="entry name" value="efp_Arg_rhamno"/>
    <property type="match status" value="1"/>
</dbReference>
<keyword evidence="8" id="KW-0648">Protein biosynthesis</keyword>
<reference evidence="8 9" key="1">
    <citation type="submission" date="2020-06" db="EMBL/GenBank/DDBJ databases">
        <title>Rheinheimera sp. nov., a marine bacterium isolated from coastal.</title>
        <authorList>
            <person name="Yu Q."/>
            <person name="Qi Y."/>
            <person name="Pu J."/>
        </authorList>
    </citation>
    <scope>NUCLEOTIDE SEQUENCE [LARGE SCALE GENOMIC DNA]</scope>
    <source>
        <strain evidence="8 9">YQF-2</strain>
    </source>
</reference>
<dbReference type="PIRSF" id="PIRSF015557">
    <property type="entry name" value="UCP015557"/>
    <property type="match status" value="1"/>
</dbReference>
<evidence type="ECO:0000256" key="3">
    <source>
        <dbReference type="ARBA" id="ARBA00024303"/>
    </source>
</evidence>
<evidence type="ECO:0000256" key="5">
    <source>
        <dbReference type="ARBA" id="ARBA00024416"/>
    </source>
</evidence>
<sequence>MQNTTVRWDIFCAVIDNFGDIGICWRLCRQLAAEHNIAVQLWVDDLASFNKICPQIDITADEQQHAGVLIQRWAKTTNWQQCTVADVVIEALACTIPAAYQQKMAQQPVKPLWLNLEYLSAEAWVEGCHVLPSPQPQLALDKHFFFPGFTAATGGLLQERAIQQQAALFMADAAAQQAFWQKLAVPDYERYQQKISLFAYDHPQIESLLACWQQGPVNTLCLVPQGALANQLAGLYPQLAQQAELTLHNLTLKLVPFVAQEDYDKLLWACDINFVRGEDSVIRAHWAAKPFIWQIYRQAEQAHLDKLQAFMQRYCAQMPTDAAQALTAFWLAWNTEHDLADSWQKFSAMLLQIADYNQQWRAELTANGDLASNLVHFVEKKFIMRRNFS</sequence>
<dbReference type="GO" id="GO:0003746">
    <property type="term" value="F:translation elongation factor activity"/>
    <property type="evidence" value="ECO:0007669"/>
    <property type="project" value="UniProtKB-KW"/>
</dbReference>
<dbReference type="RefSeq" id="WP_173500136.1">
    <property type="nucleotide sequence ID" value="NZ_JABSOD010000004.1"/>
</dbReference>
<comment type="function">
    <text evidence="3">Protein-arginine rhamnosyltransferase that catalyzes the transfer of a single rhamnose to elongation factor P (EF-P) on 'Lys-32', a modification required for EF-P-dependent rescue of polyproline stalled ribosomes.</text>
</comment>
<evidence type="ECO:0000313" key="9">
    <source>
        <dbReference type="Proteomes" id="UP000523161"/>
    </source>
</evidence>
<dbReference type="Proteomes" id="UP000523161">
    <property type="component" value="Unassembled WGS sequence"/>
</dbReference>
<dbReference type="AlphaFoldDB" id="A0A7Y5AP19"/>
<comment type="caution">
    <text evidence="8">The sequence shown here is derived from an EMBL/GenBank/DDBJ whole genome shotgun (WGS) entry which is preliminary data.</text>
</comment>
<evidence type="ECO:0000256" key="7">
    <source>
        <dbReference type="ARBA" id="ARBA00048472"/>
    </source>
</evidence>
<keyword evidence="2 8" id="KW-0808">Transferase</keyword>
<keyword evidence="1" id="KW-0328">Glycosyltransferase</keyword>
<evidence type="ECO:0000256" key="1">
    <source>
        <dbReference type="ARBA" id="ARBA00022676"/>
    </source>
</evidence>
<keyword evidence="9" id="KW-1185">Reference proteome</keyword>
<dbReference type="Pfam" id="PF10093">
    <property type="entry name" value="EarP"/>
    <property type="match status" value="1"/>
</dbReference>
<gene>
    <name evidence="8" type="primary">earP</name>
    <name evidence="8" type="ORF">HRH59_04780</name>
</gene>
<protein>
    <recommendedName>
        <fullName evidence="5">Protein-arginine rhamnosyltransferase</fullName>
    </recommendedName>
    <alternativeName>
        <fullName evidence="6">EF-P arginine rhamnosyltransferase</fullName>
    </alternativeName>
</protein>
<name>A0A7Y5AP19_9GAMM</name>
<evidence type="ECO:0000256" key="2">
    <source>
        <dbReference type="ARBA" id="ARBA00022679"/>
    </source>
</evidence>